<organism evidence="1 2">
    <name type="scientific">Ligilactobacillus agilis</name>
    <dbReference type="NCBI Taxonomy" id="1601"/>
    <lineage>
        <taxon>Bacteria</taxon>
        <taxon>Bacillati</taxon>
        <taxon>Bacillota</taxon>
        <taxon>Bacilli</taxon>
        <taxon>Lactobacillales</taxon>
        <taxon>Lactobacillaceae</taxon>
        <taxon>Ligilactobacillus</taxon>
    </lineage>
</organism>
<protein>
    <submittedName>
        <fullName evidence="1">Uncharacterized protein</fullName>
    </submittedName>
</protein>
<accession>A0A9Q9MTY6</accession>
<dbReference type="AlphaFoldDB" id="A0A9Q9MTY6"/>
<name>A0A9Q9MTY6_9LACO</name>
<gene>
    <name evidence="1" type="ORF">N4562_05270</name>
</gene>
<evidence type="ECO:0000313" key="2">
    <source>
        <dbReference type="Proteomes" id="UP001058429"/>
    </source>
</evidence>
<proteinExistence type="predicted"/>
<dbReference type="RefSeq" id="WP_260905147.1">
    <property type="nucleotide sequence ID" value="NZ_CP104396.1"/>
</dbReference>
<evidence type="ECO:0000313" key="1">
    <source>
        <dbReference type="EMBL" id="UXC64427.1"/>
    </source>
</evidence>
<dbReference type="Proteomes" id="UP001058429">
    <property type="component" value="Chromosome"/>
</dbReference>
<reference evidence="1" key="1">
    <citation type="submission" date="2022-09" db="EMBL/GenBank/DDBJ databases">
        <title>Complete genome of Ligilactobacillus agilis AM_LB6, isolated from chicken feces.</title>
        <authorList>
            <person name="den Bakker H.C."/>
            <person name="Mann A."/>
        </authorList>
    </citation>
    <scope>NUCLEOTIDE SEQUENCE</scope>
    <source>
        <strain evidence="1">AM_LB6</strain>
    </source>
</reference>
<sequence length="346" mass="40184">MNEVVIRRKIRSDISNRLKIEELEDESFEQYEFRLVYSFLGKLLLANLWNQSEEDSEEGISKASLTSILSDTMVGYRALFPTMSSEGFLLDENDLIDKMLNDYLETGFIKKKSGKFCPVPFEQATSEKVTFVRGASVKEKVNFSGLGTYYDANENDSSIFPKSAEQLFMLPEYTLKQLYDYFNKQNFSESIPKEMLLSNSEFLVTWPTKANKWWDHNFLGKDKKLNLMRVGSAKGKQLYYLFRGTNYAKGFQLSSKLNLTNEKGYYMIRLALLNERGMVPTIEYVDKDNYVEIKSIFELPKREAAFLRVYSWPILNSESLLMDKGVFNACRVILERIGYIMKEVSQ</sequence>
<dbReference type="EMBL" id="CP104396">
    <property type="protein sequence ID" value="UXC64427.1"/>
    <property type="molecule type" value="Genomic_DNA"/>
</dbReference>
<dbReference type="GeneID" id="75137243"/>